<comment type="caution">
    <text evidence="3">The sequence shown here is derived from an EMBL/GenBank/DDBJ whole genome shotgun (WGS) entry which is preliminary data.</text>
</comment>
<dbReference type="OrthoDB" id="9799175at2"/>
<dbReference type="InterPro" id="IPR036388">
    <property type="entry name" value="WH-like_DNA-bd_sf"/>
</dbReference>
<dbReference type="Proteomes" id="UP000276349">
    <property type="component" value="Unassembled WGS sequence"/>
</dbReference>
<evidence type="ECO:0000259" key="2">
    <source>
        <dbReference type="PROSITE" id="PS50987"/>
    </source>
</evidence>
<dbReference type="PRINTS" id="PR00778">
    <property type="entry name" value="HTHARSR"/>
</dbReference>
<organism evidence="3 4">
    <name type="scientific">Lysinibacillus telephonicus</name>
    <dbReference type="NCBI Taxonomy" id="1714840"/>
    <lineage>
        <taxon>Bacteria</taxon>
        <taxon>Bacillati</taxon>
        <taxon>Bacillota</taxon>
        <taxon>Bacilli</taxon>
        <taxon>Bacillales</taxon>
        <taxon>Bacillaceae</taxon>
        <taxon>Lysinibacillus</taxon>
    </lineage>
</organism>
<dbReference type="PANTHER" id="PTHR38600:SF1">
    <property type="entry name" value="TRANSCRIPTIONAL REGULATORY PROTEIN"/>
    <property type="match status" value="1"/>
</dbReference>
<protein>
    <submittedName>
        <fullName evidence="3">ArsR family transcriptional regulator</fullName>
    </submittedName>
</protein>
<keyword evidence="4" id="KW-1185">Reference proteome</keyword>
<proteinExistence type="predicted"/>
<dbReference type="AlphaFoldDB" id="A0A3S0JWC1"/>
<accession>A0A3S0JWC1</accession>
<sequence length="111" mass="12994">MCAATQKYDVFQAIADPTRRRVLHLLSENNQSIAEISSHFDISRTAVVKHLNILSEAGLVRGEKSGREKIYFLQPEPFEELSGWLKYYEQFWNNKLTKFKFVVENDTLKNR</sequence>
<dbReference type="EMBL" id="RXNR01000028">
    <property type="protein sequence ID" value="RTQ92738.1"/>
    <property type="molecule type" value="Genomic_DNA"/>
</dbReference>
<dbReference type="InterPro" id="IPR036390">
    <property type="entry name" value="WH_DNA-bd_sf"/>
</dbReference>
<gene>
    <name evidence="3" type="ORF">EKG35_11265</name>
</gene>
<evidence type="ECO:0000313" key="4">
    <source>
        <dbReference type="Proteomes" id="UP000276349"/>
    </source>
</evidence>
<reference evidence="3 4" key="1">
    <citation type="submission" date="2018-12" db="EMBL/GenBank/DDBJ databases">
        <authorList>
            <person name="Yu L."/>
        </authorList>
    </citation>
    <scope>NUCLEOTIDE SEQUENCE [LARGE SCALE GENOMIC DNA]</scope>
    <source>
        <strain evidence="3 4">S5H2222</strain>
    </source>
</reference>
<dbReference type="RefSeq" id="WP_126294556.1">
    <property type="nucleotide sequence ID" value="NZ_CP185866.1"/>
</dbReference>
<feature type="domain" description="HTH arsR-type" evidence="2">
    <location>
        <begin position="1"/>
        <end position="93"/>
    </location>
</feature>
<dbReference type="GO" id="GO:0003700">
    <property type="term" value="F:DNA-binding transcription factor activity"/>
    <property type="evidence" value="ECO:0007669"/>
    <property type="project" value="InterPro"/>
</dbReference>
<dbReference type="Gene3D" id="1.10.10.10">
    <property type="entry name" value="Winged helix-like DNA-binding domain superfamily/Winged helix DNA-binding domain"/>
    <property type="match status" value="1"/>
</dbReference>
<dbReference type="NCBIfam" id="NF033788">
    <property type="entry name" value="HTH_metalloreg"/>
    <property type="match status" value="1"/>
</dbReference>
<dbReference type="PANTHER" id="PTHR38600">
    <property type="entry name" value="TRANSCRIPTIONAL REGULATORY PROTEIN"/>
    <property type="match status" value="1"/>
</dbReference>
<dbReference type="InterPro" id="IPR011991">
    <property type="entry name" value="ArsR-like_HTH"/>
</dbReference>
<dbReference type="PROSITE" id="PS50987">
    <property type="entry name" value="HTH_ARSR_2"/>
    <property type="match status" value="1"/>
</dbReference>
<dbReference type="SUPFAM" id="SSF46785">
    <property type="entry name" value="Winged helix' DNA-binding domain"/>
    <property type="match status" value="1"/>
</dbReference>
<dbReference type="Pfam" id="PF01022">
    <property type="entry name" value="HTH_5"/>
    <property type="match status" value="1"/>
</dbReference>
<dbReference type="InterPro" id="IPR001845">
    <property type="entry name" value="HTH_ArsR_DNA-bd_dom"/>
</dbReference>
<evidence type="ECO:0000256" key="1">
    <source>
        <dbReference type="ARBA" id="ARBA00023125"/>
    </source>
</evidence>
<dbReference type="GO" id="GO:0003677">
    <property type="term" value="F:DNA binding"/>
    <property type="evidence" value="ECO:0007669"/>
    <property type="project" value="UniProtKB-KW"/>
</dbReference>
<name>A0A3S0JWC1_9BACI</name>
<dbReference type="SMART" id="SM00418">
    <property type="entry name" value="HTH_ARSR"/>
    <property type="match status" value="1"/>
</dbReference>
<dbReference type="CDD" id="cd00090">
    <property type="entry name" value="HTH_ARSR"/>
    <property type="match status" value="1"/>
</dbReference>
<evidence type="ECO:0000313" key="3">
    <source>
        <dbReference type="EMBL" id="RTQ92738.1"/>
    </source>
</evidence>
<keyword evidence="1" id="KW-0238">DNA-binding</keyword>